<keyword evidence="3" id="KW-1185">Reference proteome</keyword>
<comment type="caution">
    <text evidence="2">The sequence shown here is derived from an EMBL/GenBank/DDBJ whole genome shotgun (WGS) entry which is preliminary data.</text>
</comment>
<dbReference type="Proteomes" id="UP000314294">
    <property type="component" value="Unassembled WGS sequence"/>
</dbReference>
<name>A0A4Z2HBR1_9TELE</name>
<evidence type="ECO:0000313" key="3">
    <source>
        <dbReference type="Proteomes" id="UP000314294"/>
    </source>
</evidence>
<proteinExistence type="predicted"/>
<dbReference type="EMBL" id="SRLO01000296">
    <property type="protein sequence ID" value="TNN62324.1"/>
    <property type="molecule type" value="Genomic_DNA"/>
</dbReference>
<dbReference type="AlphaFoldDB" id="A0A4Z2HBR1"/>
<protein>
    <submittedName>
        <fullName evidence="2">Uncharacterized protein</fullName>
    </submittedName>
</protein>
<evidence type="ECO:0000313" key="2">
    <source>
        <dbReference type="EMBL" id="TNN62324.1"/>
    </source>
</evidence>
<sequence>MRTEPQPYESVAHSPSVKRDDQSWMGGGWRSKAKITLHVNCPEGERTVRMRQDWRSREAELCSWPDEEPLSCVDLQSSDRRIEAQSGFVCGELVAAGGPRWRVLS</sequence>
<feature type="region of interest" description="Disordered" evidence="1">
    <location>
        <begin position="1"/>
        <end position="26"/>
    </location>
</feature>
<evidence type="ECO:0000256" key="1">
    <source>
        <dbReference type="SAM" id="MobiDB-lite"/>
    </source>
</evidence>
<accession>A0A4Z2HBR1</accession>
<organism evidence="2 3">
    <name type="scientific">Liparis tanakae</name>
    <name type="common">Tanaka's snailfish</name>
    <dbReference type="NCBI Taxonomy" id="230148"/>
    <lineage>
        <taxon>Eukaryota</taxon>
        <taxon>Metazoa</taxon>
        <taxon>Chordata</taxon>
        <taxon>Craniata</taxon>
        <taxon>Vertebrata</taxon>
        <taxon>Euteleostomi</taxon>
        <taxon>Actinopterygii</taxon>
        <taxon>Neopterygii</taxon>
        <taxon>Teleostei</taxon>
        <taxon>Neoteleostei</taxon>
        <taxon>Acanthomorphata</taxon>
        <taxon>Eupercaria</taxon>
        <taxon>Perciformes</taxon>
        <taxon>Cottioidei</taxon>
        <taxon>Cottales</taxon>
        <taxon>Liparidae</taxon>
        <taxon>Liparis</taxon>
    </lineage>
</organism>
<reference evidence="2 3" key="1">
    <citation type="submission" date="2019-03" db="EMBL/GenBank/DDBJ databases">
        <title>First draft genome of Liparis tanakae, snailfish: a comprehensive survey of snailfish specific genes.</title>
        <authorList>
            <person name="Kim W."/>
            <person name="Song I."/>
            <person name="Jeong J.-H."/>
            <person name="Kim D."/>
            <person name="Kim S."/>
            <person name="Ryu S."/>
            <person name="Song J.Y."/>
            <person name="Lee S.K."/>
        </authorList>
    </citation>
    <scope>NUCLEOTIDE SEQUENCE [LARGE SCALE GENOMIC DNA]</scope>
    <source>
        <tissue evidence="2">Muscle</tissue>
    </source>
</reference>
<gene>
    <name evidence="2" type="ORF">EYF80_027441</name>
</gene>